<dbReference type="OrthoDB" id="9799598at2"/>
<proteinExistence type="predicted"/>
<dbReference type="Proteomes" id="UP000192393">
    <property type="component" value="Unassembled WGS sequence"/>
</dbReference>
<evidence type="ECO:0000313" key="1">
    <source>
        <dbReference type="EMBL" id="SMC71014.1"/>
    </source>
</evidence>
<accession>A0A1W2BDV2</accession>
<dbReference type="RefSeq" id="WP_084017578.1">
    <property type="nucleotide sequence ID" value="NZ_FWXS01000006.1"/>
</dbReference>
<dbReference type="Gene3D" id="1.20.120.450">
    <property type="entry name" value="dinb family like domain"/>
    <property type="match status" value="1"/>
</dbReference>
<dbReference type="STRING" id="1434700.SAMN06296427_10691"/>
<name>A0A1W2BDV2_9FLAO</name>
<evidence type="ECO:0000313" key="2">
    <source>
        <dbReference type="Proteomes" id="UP000192393"/>
    </source>
</evidence>
<keyword evidence="2" id="KW-1185">Reference proteome</keyword>
<dbReference type="AlphaFoldDB" id="A0A1W2BDV2"/>
<protein>
    <submittedName>
        <fullName evidence="1">DinB superfamily protein</fullName>
    </submittedName>
</protein>
<reference evidence="1 2" key="1">
    <citation type="submission" date="2017-04" db="EMBL/GenBank/DDBJ databases">
        <authorList>
            <person name="Afonso C.L."/>
            <person name="Miller P.J."/>
            <person name="Scott M.A."/>
            <person name="Spackman E."/>
            <person name="Goraichik I."/>
            <person name="Dimitrov K.M."/>
            <person name="Suarez D.L."/>
            <person name="Swayne D.E."/>
        </authorList>
    </citation>
    <scope>NUCLEOTIDE SEQUENCE [LARGE SCALE GENOMIC DNA]</scope>
    <source>
        <strain evidence="1 2">CGMCC 1.12708</strain>
    </source>
</reference>
<sequence length="164" mass="19555">MDNSKSIKESIWSQFGASLDMLENAITMCPDENWDTEIRFWYDCYHCIFWTDYYLTTEPSKFTPPPPFTFSEFDPTGKLPDRTYTKTEVLSYLEHCRKKANLIISELTSEKLNQRWINEYKNYSQFEILIYNIRHIQHHSAQLNLLLRQTINNAPNWVGQAKKN</sequence>
<gene>
    <name evidence="1" type="ORF">SAMN06296427_10691</name>
</gene>
<dbReference type="EMBL" id="FWXS01000006">
    <property type="protein sequence ID" value="SMC71014.1"/>
    <property type="molecule type" value="Genomic_DNA"/>
</dbReference>
<dbReference type="InterPro" id="IPR034660">
    <property type="entry name" value="DinB/YfiT-like"/>
</dbReference>
<organism evidence="1 2">
    <name type="scientific">Moheibacter sediminis</name>
    <dbReference type="NCBI Taxonomy" id="1434700"/>
    <lineage>
        <taxon>Bacteria</taxon>
        <taxon>Pseudomonadati</taxon>
        <taxon>Bacteroidota</taxon>
        <taxon>Flavobacteriia</taxon>
        <taxon>Flavobacteriales</taxon>
        <taxon>Weeksellaceae</taxon>
        <taxon>Moheibacter</taxon>
    </lineage>
</organism>
<dbReference type="SUPFAM" id="SSF109854">
    <property type="entry name" value="DinB/YfiT-like putative metalloenzymes"/>
    <property type="match status" value="1"/>
</dbReference>